<comment type="similarity">
    <text evidence="1">Belongs to the glycosyl hydrolase 2 family.</text>
</comment>
<dbReference type="InterPro" id="IPR036116">
    <property type="entry name" value="FN3_sf"/>
</dbReference>
<dbReference type="InterPro" id="IPR006102">
    <property type="entry name" value="Ig-like_GH2"/>
</dbReference>
<dbReference type="SUPFAM" id="SSF49303">
    <property type="entry name" value="beta-Galactosidase/glucuronidase domain"/>
    <property type="match status" value="3"/>
</dbReference>
<dbReference type="Pfam" id="PF18368">
    <property type="entry name" value="Ig_GlcNase"/>
    <property type="match status" value="1"/>
</dbReference>
<feature type="domain" description="Fibronectin type-III" evidence="7">
    <location>
        <begin position="892"/>
        <end position="979"/>
    </location>
</feature>
<evidence type="ECO:0000259" key="8">
    <source>
        <dbReference type="PROSITE" id="PS51175"/>
    </source>
</evidence>
<organism evidence="9 10">
    <name type="scientific">Hamadaea flava</name>
    <dbReference type="NCBI Taxonomy" id="1742688"/>
    <lineage>
        <taxon>Bacteria</taxon>
        <taxon>Bacillati</taxon>
        <taxon>Actinomycetota</taxon>
        <taxon>Actinomycetes</taxon>
        <taxon>Micromonosporales</taxon>
        <taxon>Micromonosporaceae</taxon>
        <taxon>Hamadaea</taxon>
    </lineage>
</organism>
<dbReference type="Pfam" id="PF03422">
    <property type="entry name" value="CBM_6"/>
    <property type="match status" value="1"/>
</dbReference>
<feature type="region of interest" description="Disordered" evidence="5">
    <location>
        <begin position="867"/>
        <end position="891"/>
    </location>
</feature>
<dbReference type="PROSITE" id="PS50853">
    <property type="entry name" value="FN3"/>
    <property type="match status" value="1"/>
</dbReference>
<dbReference type="Pfam" id="PF00703">
    <property type="entry name" value="Glyco_hydro_2"/>
    <property type="match status" value="1"/>
</dbReference>
<dbReference type="InterPro" id="IPR008979">
    <property type="entry name" value="Galactose-bd-like_sf"/>
</dbReference>
<name>A0ABV8LL08_9ACTN</name>
<dbReference type="PANTHER" id="PTHR43536">
    <property type="entry name" value="MANNOSYLGLYCOPROTEIN ENDO-BETA-MANNOSIDASE"/>
    <property type="match status" value="1"/>
</dbReference>
<dbReference type="SUPFAM" id="SSF49785">
    <property type="entry name" value="Galactose-binding domain-like"/>
    <property type="match status" value="3"/>
</dbReference>
<accession>A0ABV8LL08</accession>
<dbReference type="EMBL" id="JBHSAY010000006">
    <property type="protein sequence ID" value="MFC4131425.1"/>
    <property type="molecule type" value="Genomic_DNA"/>
</dbReference>
<evidence type="ECO:0000256" key="1">
    <source>
        <dbReference type="ARBA" id="ARBA00007401"/>
    </source>
</evidence>
<dbReference type="CDD" id="cd04082">
    <property type="entry name" value="CBM35_pectate_lyase-like"/>
    <property type="match status" value="2"/>
</dbReference>
<dbReference type="InterPro" id="IPR041351">
    <property type="entry name" value="Ig_GlcNase"/>
</dbReference>
<feature type="compositionally biased region" description="Polar residues" evidence="5">
    <location>
        <begin position="870"/>
        <end position="879"/>
    </location>
</feature>
<dbReference type="SMART" id="SM00060">
    <property type="entry name" value="FN3"/>
    <property type="match status" value="1"/>
</dbReference>
<dbReference type="InterPro" id="IPR043534">
    <property type="entry name" value="EBDG/EBM"/>
</dbReference>
<dbReference type="Pfam" id="PF22666">
    <property type="entry name" value="Glyco_hydro_2_N2"/>
    <property type="match status" value="1"/>
</dbReference>
<keyword evidence="10" id="KW-1185">Reference proteome</keyword>
<gene>
    <name evidence="9" type="ORF">ACFOZ4_12500</name>
</gene>
<keyword evidence="6" id="KW-0732">Signal</keyword>
<dbReference type="InterPro" id="IPR036156">
    <property type="entry name" value="Beta-gal/glucu_dom_sf"/>
</dbReference>
<feature type="domain" description="CBM6" evidence="8">
    <location>
        <begin position="984"/>
        <end position="1108"/>
    </location>
</feature>
<dbReference type="Proteomes" id="UP001595816">
    <property type="component" value="Unassembled WGS sequence"/>
</dbReference>
<dbReference type="InterPro" id="IPR013783">
    <property type="entry name" value="Ig-like_fold"/>
</dbReference>
<protein>
    <submittedName>
        <fullName evidence="9">Carbohydrate-binding protein</fullName>
    </submittedName>
</protein>
<dbReference type="RefSeq" id="WP_253754946.1">
    <property type="nucleotide sequence ID" value="NZ_JAMZDZ010000001.1"/>
</dbReference>
<keyword evidence="2" id="KW-0378">Hydrolase</keyword>
<dbReference type="Gene3D" id="2.60.120.260">
    <property type="entry name" value="Galactose-binding domain-like"/>
    <property type="match status" value="3"/>
</dbReference>
<keyword evidence="4" id="KW-0119">Carbohydrate metabolism</keyword>
<dbReference type="InterPro" id="IPR003961">
    <property type="entry name" value="FN3_dom"/>
</dbReference>
<evidence type="ECO:0000256" key="2">
    <source>
        <dbReference type="ARBA" id="ARBA00022801"/>
    </source>
</evidence>
<dbReference type="PROSITE" id="PS51175">
    <property type="entry name" value="CBM6"/>
    <property type="match status" value="2"/>
</dbReference>
<comment type="caution">
    <text evidence="9">The sequence shown here is derived from an EMBL/GenBank/DDBJ whole genome shotgun (WGS) entry which is preliminary data.</text>
</comment>
<evidence type="ECO:0000256" key="4">
    <source>
        <dbReference type="ARBA" id="ARBA00023326"/>
    </source>
</evidence>
<feature type="signal peptide" evidence="6">
    <location>
        <begin position="1"/>
        <end position="26"/>
    </location>
</feature>
<dbReference type="SUPFAM" id="SSF51445">
    <property type="entry name" value="(Trans)glycosidases"/>
    <property type="match status" value="1"/>
</dbReference>
<proteinExistence type="inferred from homology"/>
<evidence type="ECO:0000256" key="6">
    <source>
        <dbReference type="SAM" id="SignalP"/>
    </source>
</evidence>
<feature type="chain" id="PRO_5046949480" evidence="6">
    <location>
        <begin position="27"/>
        <end position="1238"/>
    </location>
</feature>
<sequence length="1238" mass="130700">MKALQLLRATAAAMALTLAAATPAIVAPPAVAVITPFSIGTSTVLTGYRIQSTAKTSDTGATVSQPGYPASGWYAAAPRSTVLGALLQSGIYADPFYSTNMKNIPATDFTVPWWFRSEFTLADEPGVRTYLDFSGVMSRADVFVNGVQVATNSQVAGAYPRFELDVTAQARAGANAVAFRISPNNASNDLTTGWIDWLQNPPDRNMGIFRDVRIKRAGSVSLRGAHVLTSVTSGLDAATLTAKVDARNDTGAAVTATLSATVAGMTVGSSVALAAHESKTVTFSPVTLTSPRIWWPAGMGAQPLYDLTVSASAGGAVTDTATSRFGVRTVSGTLDAGGHRAYKINGHPLLIRGGGWSPDVFLRWDPVFVQDKIRYALDLGLNTIRLEGHLEPDEFFDLADEMGMLVLPGWECCNKWEAGSWTSADYAVAKASMSAEAIRLRDHPSVISFLIGSDAAPPAAKETPYVDALRAADWPTPIIAAAADRSSPITGASGMKMPGPYEWVPPNYWYNKREGGAFGFNSETSAGPDVPTLDTLRRMMSASELATLWQNPTATQYHRSPSSTFDDLGIFNNAMIGRYGTPTSLDDYVRKAQLQQYENVRAQFEAYGRNFKDSSNPSTGVVYWMLNSGWTSLHWQLFDRYFDQNGAYYGAKKANEPLHVQYSYDTKSVVVVNSRVAAASGLSVTAAVYNLDGTQKFTQTATSITVAGDGGRTTALTIPAISGLSGTYLVKLTLRDGSGTEVSRNVYWLSTSDDVIDWAGNDWYYVPTSSYANLKGLTSLASTTVSASASTVAAGDGTSTTTVTLRNTGTGLIPAFYLDAHVVDAAGTPVLPIRWNDNAVSLWPGESTTLTAAYRTADLRGSAPSVRVTGWNTGTQTVPAGSGEPDTSPPTVPGNLRTTAVSASSVTVCWDASTDNVGVVRYDVFRDGVKAGSVTPPTTCFTDAPLQPETTYAYTVKAYDAAGLSSATSTAISVTTPAAPSGPTRYEAESATISQGVVEANHLNYSGTGFVNYDNLTGSYVEWTVSAATATSARLDLRYANGTTTDRPMTITVDGATVAAGTSFAATGNWDTWATKSFTVSLAPGIHKVRATATTANGGPNADYLDVTPLAPKTRYEAENATISQGVVEANHLNYSGTGFVNCDNVVGSYTQWTISVPAAGSYTVSVRYSNGTTANRPADVSVNGTVVAAGRAFPVTTDWDTWADVSLTVTLVAGANTIRVAGTTSTGPANLDYLEVG</sequence>
<dbReference type="Pfam" id="PF16990">
    <property type="entry name" value="CBM_35"/>
    <property type="match status" value="1"/>
</dbReference>
<feature type="domain" description="CBM6" evidence="8">
    <location>
        <begin position="1114"/>
        <end position="1238"/>
    </location>
</feature>
<dbReference type="InterPro" id="IPR005084">
    <property type="entry name" value="CBM6"/>
</dbReference>
<evidence type="ECO:0000256" key="3">
    <source>
        <dbReference type="ARBA" id="ARBA00023295"/>
    </source>
</evidence>
<evidence type="ECO:0000259" key="7">
    <source>
        <dbReference type="PROSITE" id="PS50853"/>
    </source>
</evidence>
<dbReference type="PANTHER" id="PTHR43536:SF1">
    <property type="entry name" value="MANNOSYLGLYCOPROTEIN ENDO-BETA-MANNOSIDASE"/>
    <property type="match status" value="1"/>
</dbReference>
<dbReference type="InterPro" id="IPR017853">
    <property type="entry name" value="GH"/>
</dbReference>
<evidence type="ECO:0000313" key="10">
    <source>
        <dbReference type="Proteomes" id="UP001595816"/>
    </source>
</evidence>
<keyword evidence="3" id="KW-0326">Glycosidase</keyword>
<keyword evidence="4" id="KW-0624">Polysaccharide degradation</keyword>
<dbReference type="Gene3D" id="3.20.20.80">
    <property type="entry name" value="Glycosidases"/>
    <property type="match status" value="1"/>
</dbReference>
<dbReference type="Gene3D" id="2.60.40.10">
    <property type="entry name" value="Immunoglobulins"/>
    <property type="match status" value="4"/>
</dbReference>
<dbReference type="SUPFAM" id="SSF49265">
    <property type="entry name" value="Fibronectin type III"/>
    <property type="match status" value="1"/>
</dbReference>
<dbReference type="Pfam" id="PF00041">
    <property type="entry name" value="fn3"/>
    <property type="match status" value="1"/>
</dbReference>
<evidence type="ECO:0000256" key="5">
    <source>
        <dbReference type="SAM" id="MobiDB-lite"/>
    </source>
</evidence>
<dbReference type="InterPro" id="IPR054593">
    <property type="entry name" value="Beta-mannosidase-like_N2"/>
</dbReference>
<reference evidence="10" key="1">
    <citation type="journal article" date="2019" name="Int. J. Syst. Evol. Microbiol.">
        <title>The Global Catalogue of Microorganisms (GCM) 10K type strain sequencing project: providing services to taxonomists for standard genome sequencing and annotation.</title>
        <authorList>
            <consortium name="The Broad Institute Genomics Platform"/>
            <consortium name="The Broad Institute Genome Sequencing Center for Infectious Disease"/>
            <person name="Wu L."/>
            <person name="Ma J."/>
        </authorList>
    </citation>
    <scope>NUCLEOTIDE SEQUENCE [LARGE SCALE GENOMIC DNA]</scope>
    <source>
        <strain evidence="10">CGMCC 4.7289</strain>
    </source>
</reference>
<evidence type="ECO:0000313" key="9">
    <source>
        <dbReference type="EMBL" id="MFC4131425.1"/>
    </source>
</evidence>
<dbReference type="CDD" id="cd00063">
    <property type="entry name" value="FN3"/>
    <property type="match status" value="1"/>
</dbReference>